<dbReference type="SUPFAM" id="SSF54909">
    <property type="entry name" value="Dimeric alpha+beta barrel"/>
    <property type="match status" value="2"/>
</dbReference>
<evidence type="ECO:0000313" key="4">
    <source>
        <dbReference type="Proteomes" id="UP000321577"/>
    </source>
</evidence>
<organism evidence="3 4">
    <name type="scientific">Brevifollis gellanilyticus</name>
    <dbReference type="NCBI Taxonomy" id="748831"/>
    <lineage>
        <taxon>Bacteria</taxon>
        <taxon>Pseudomonadati</taxon>
        <taxon>Verrucomicrobiota</taxon>
        <taxon>Verrucomicrobiia</taxon>
        <taxon>Verrucomicrobiales</taxon>
        <taxon>Verrucomicrobiaceae</taxon>
    </lineage>
</organism>
<feature type="chain" id="PRO_5022016638" description="NIPSNAP domain-containing protein" evidence="1">
    <location>
        <begin position="27"/>
        <end position="261"/>
    </location>
</feature>
<evidence type="ECO:0000313" key="3">
    <source>
        <dbReference type="EMBL" id="GEP42996.1"/>
    </source>
</evidence>
<dbReference type="Gene3D" id="3.30.70.100">
    <property type="match status" value="2"/>
</dbReference>
<keyword evidence="1" id="KW-0732">Signal</keyword>
<feature type="signal peptide" evidence="1">
    <location>
        <begin position="1"/>
        <end position="26"/>
    </location>
</feature>
<protein>
    <recommendedName>
        <fullName evidence="2">NIPSNAP domain-containing protein</fullName>
    </recommendedName>
</protein>
<gene>
    <name evidence="3" type="ORF">BGE01nite_22870</name>
</gene>
<accession>A0A512M8D0</accession>
<dbReference type="AlphaFoldDB" id="A0A512M8D0"/>
<reference evidence="3 4" key="1">
    <citation type="submission" date="2019-07" db="EMBL/GenBank/DDBJ databases">
        <title>Whole genome shotgun sequence of Brevifollis gellanilyticus NBRC 108608.</title>
        <authorList>
            <person name="Hosoyama A."/>
            <person name="Uohara A."/>
            <person name="Ohji S."/>
            <person name="Ichikawa N."/>
        </authorList>
    </citation>
    <scope>NUCLEOTIDE SEQUENCE [LARGE SCALE GENOMIC DNA]</scope>
    <source>
        <strain evidence="3 4">NBRC 108608</strain>
    </source>
</reference>
<dbReference type="Pfam" id="PF07978">
    <property type="entry name" value="NIPSNAP"/>
    <property type="match status" value="2"/>
</dbReference>
<evidence type="ECO:0000256" key="1">
    <source>
        <dbReference type="SAM" id="SignalP"/>
    </source>
</evidence>
<feature type="domain" description="NIPSNAP" evidence="2">
    <location>
        <begin position="32"/>
        <end position="124"/>
    </location>
</feature>
<proteinExistence type="predicted"/>
<feature type="domain" description="NIPSNAP" evidence="2">
    <location>
        <begin position="151"/>
        <end position="259"/>
    </location>
</feature>
<dbReference type="InterPro" id="IPR011008">
    <property type="entry name" value="Dimeric_a/b-barrel"/>
</dbReference>
<dbReference type="EMBL" id="BKAG01000013">
    <property type="protein sequence ID" value="GEP42996.1"/>
    <property type="molecule type" value="Genomic_DNA"/>
</dbReference>
<dbReference type="OrthoDB" id="9809695at2"/>
<comment type="caution">
    <text evidence="3">The sequence shown here is derived from an EMBL/GenBank/DDBJ whole genome shotgun (WGS) entry which is preliminary data.</text>
</comment>
<dbReference type="RefSeq" id="WP_146850572.1">
    <property type="nucleotide sequence ID" value="NZ_BKAG01000013.1"/>
</dbReference>
<dbReference type="InterPro" id="IPR012577">
    <property type="entry name" value="NIPSNAP"/>
</dbReference>
<sequence>MNKRRTLCLAALSTFALSLLPASAQAGDGKIYELRTYVTNEGKLDALLKRFRDHTCKLFEKHGITNIGYWVPLEKADGADNTLIYVVSHASREAAKENWKAFGADPEWQAARKASEEGGKILAKAPDSVFMDTTEYSPPVKISAGDKERTFELRVYTTPAGKLDALHSRFKNHTIGLFTKHGISHVAYWTPVDADKGAGTKLIYILSHASQEAGKASFTAFRADPEWVAAKAESEKDGSLTVQPDGVKSIYMRPVDFSPIR</sequence>
<evidence type="ECO:0000259" key="2">
    <source>
        <dbReference type="Pfam" id="PF07978"/>
    </source>
</evidence>
<name>A0A512M8D0_9BACT</name>
<dbReference type="Proteomes" id="UP000321577">
    <property type="component" value="Unassembled WGS sequence"/>
</dbReference>
<keyword evidence="4" id="KW-1185">Reference proteome</keyword>